<gene>
    <name evidence="2" type="ORF">LPB137_13735</name>
</gene>
<evidence type="ECO:0000313" key="3">
    <source>
        <dbReference type="Proteomes" id="UP000186074"/>
    </source>
</evidence>
<name>A0A1P8KQL6_9BACT</name>
<dbReference type="KEGG" id="alp:LPB137_13735"/>
<organism evidence="2 3">
    <name type="scientific">Poseidonibacter parvus</name>
    <dbReference type="NCBI Taxonomy" id="1850254"/>
    <lineage>
        <taxon>Bacteria</taxon>
        <taxon>Pseudomonadati</taxon>
        <taxon>Campylobacterota</taxon>
        <taxon>Epsilonproteobacteria</taxon>
        <taxon>Campylobacterales</taxon>
        <taxon>Arcobacteraceae</taxon>
        <taxon>Poseidonibacter</taxon>
    </lineage>
</organism>
<dbReference type="Pfam" id="PF17775">
    <property type="entry name" value="YchJ_M-like"/>
    <property type="match status" value="1"/>
</dbReference>
<dbReference type="SUPFAM" id="SSF54427">
    <property type="entry name" value="NTF2-like"/>
    <property type="match status" value="1"/>
</dbReference>
<keyword evidence="3" id="KW-1185">Reference proteome</keyword>
<dbReference type="RefSeq" id="WP_076089036.1">
    <property type="nucleotide sequence ID" value="NZ_CP019070.1"/>
</dbReference>
<dbReference type="OrthoDB" id="21421at2"/>
<accession>A0A1P8KQL6</accession>
<dbReference type="PANTHER" id="PTHR33747">
    <property type="entry name" value="UPF0225 PROTEIN SCO1677"/>
    <property type="match status" value="1"/>
</dbReference>
<evidence type="ECO:0000313" key="2">
    <source>
        <dbReference type="EMBL" id="APW66845.1"/>
    </source>
</evidence>
<feature type="domain" description="YchJ-like middle NTF2-like" evidence="1">
    <location>
        <begin position="33"/>
        <end position="133"/>
    </location>
</feature>
<dbReference type="Proteomes" id="UP000186074">
    <property type="component" value="Chromosome"/>
</dbReference>
<dbReference type="InterPro" id="IPR048469">
    <property type="entry name" value="YchJ-like_M"/>
</dbReference>
<protein>
    <recommendedName>
        <fullName evidence="1">YchJ-like middle NTF2-like domain-containing protein</fullName>
    </recommendedName>
</protein>
<reference evidence="2 3" key="1">
    <citation type="submission" date="2017-01" db="EMBL/GenBank/DDBJ databases">
        <title>Genome sequencing of Arcobacter sp. LPB0137.</title>
        <authorList>
            <person name="Lee G.-W."/>
            <person name="Yi H."/>
        </authorList>
    </citation>
    <scope>NUCLEOTIDE SEQUENCE [LARGE SCALE GENOMIC DNA]</scope>
    <source>
        <strain evidence="2 3">LPB0137</strain>
    </source>
</reference>
<dbReference type="SUPFAM" id="SSF103642">
    <property type="entry name" value="Sec-C motif"/>
    <property type="match status" value="1"/>
</dbReference>
<dbReference type="STRING" id="1850254.LPB137_13735"/>
<dbReference type="InterPro" id="IPR032710">
    <property type="entry name" value="NTF2-like_dom_sf"/>
</dbReference>
<dbReference type="AlphaFoldDB" id="A0A1P8KQL6"/>
<dbReference type="Gene3D" id="3.10.450.50">
    <property type="match status" value="1"/>
</dbReference>
<dbReference type="EMBL" id="CP019070">
    <property type="protein sequence ID" value="APW66845.1"/>
    <property type="molecule type" value="Genomic_DNA"/>
</dbReference>
<sequence>MKISTNSKCLCNSDKKYKKCCKPFHDGVLPTLAVELMRSRFCAFALKKAEYIINTTHKSNSDFTDDLKAWREDIELFCDNTKFISLDILEEINGLDESFVSFKATLLQNGQDASFKEKSRFLKVENRWVYVDGTFF</sequence>
<dbReference type="PANTHER" id="PTHR33747:SF1">
    <property type="entry name" value="ADENYLATE CYCLASE-ASSOCIATED CAP C-TERMINAL DOMAIN-CONTAINING PROTEIN"/>
    <property type="match status" value="1"/>
</dbReference>
<evidence type="ECO:0000259" key="1">
    <source>
        <dbReference type="Pfam" id="PF17775"/>
    </source>
</evidence>
<proteinExistence type="predicted"/>